<evidence type="ECO:0000313" key="2">
    <source>
        <dbReference type="Proteomes" id="UP000314294"/>
    </source>
</evidence>
<sequence>MQPAPDLQARSSSAFLESALRSSRVTRAAANRNLLARMETLSAPPRIHLRQLEKEKEKEPQE</sequence>
<dbReference type="Proteomes" id="UP000314294">
    <property type="component" value="Unassembled WGS sequence"/>
</dbReference>
<protein>
    <submittedName>
        <fullName evidence="1">Uncharacterized protein</fullName>
    </submittedName>
</protein>
<name>A0A4Z2GU84_9TELE</name>
<organism evidence="1 2">
    <name type="scientific">Liparis tanakae</name>
    <name type="common">Tanaka's snailfish</name>
    <dbReference type="NCBI Taxonomy" id="230148"/>
    <lineage>
        <taxon>Eukaryota</taxon>
        <taxon>Metazoa</taxon>
        <taxon>Chordata</taxon>
        <taxon>Craniata</taxon>
        <taxon>Vertebrata</taxon>
        <taxon>Euteleostomi</taxon>
        <taxon>Actinopterygii</taxon>
        <taxon>Neopterygii</taxon>
        <taxon>Teleostei</taxon>
        <taxon>Neoteleostei</taxon>
        <taxon>Acanthomorphata</taxon>
        <taxon>Eupercaria</taxon>
        <taxon>Perciformes</taxon>
        <taxon>Cottioidei</taxon>
        <taxon>Cottales</taxon>
        <taxon>Liparidae</taxon>
        <taxon>Liparis</taxon>
    </lineage>
</organism>
<dbReference type="AlphaFoldDB" id="A0A4Z2GU84"/>
<reference evidence="1 2" key="1">
    <citation type="submission" date="2019-03" db="EMBL/GenBank/DDBJ databases">
        <title>First draft genome of Liparis tanakae, snailfish: a comprehensive survey of snailfish specific genes.</title>
        <authorList>
            <person name="Kim W."/>
            <person name="Song I."/>
            <person name="Jeong J.-H."/>
            <person name="Kim D."/>
            <person name="Kim S."/>
            <person name="Ryu S."/>
            <person name="Song J.Y."/>
            <person name="Lee S.K."/>
        </authorList>
    </citation>
    <scope>NUCLEOTIDE SEQUENCE [LARGE SCALE GENOMIC DNA]</scope>
    <source>
        <tissue evidence="1">Muscle</tissue>
    </source>
</reference>
<dbReference type="EMBL" id="SRLO01000422">
    <property type="protein sequence ID" value="TNN56705.1"/>
    <property type="molecule type" value="Genomic_DNA"/>
</dbReference>
<keyword evidence="2" id="KW-1185">Reference proteome</keyword>
<comment type="caution">
    <text evidence="1">The sequence shown here is derived from an EMBL/GenBank/DDBJ whole genome shotgun (WGS) entry which is preliminary data.</text>
</comment>
<accession>A0A4Z2GU84</accession>
<gene>
    <name evidence="1" type="ORF">EYF80_033050</name>
</gene>
<evidence type="ECO:0000313" key="1">
    <source>
        <dbReference type="EMBL" id="TNN56705.1"/>
    </source>
</evidence>
<proteinExistence type="predicted"/>